<comment type="caution">
    <text evidence="3">The sequence shown here is derived from an EMBL/GenBank/DDBJ whole genome shotgun (WGS) entry which is preliminary data.</text>
</comment>
<dbReference type="EMBL" id="BMVW01000025">
    <property type="protein sequence ID" value="GGZ41024.1"/>
    <property type="molecule type" value="Genomic_DNA"/>
</dbReference>
<keyword evidence="2" id="KW-0812">Transmembrane</keyword>
<dbReference type="InterPro" id="IPR020017">
    <property type="entry name" value="XapX_domain"/>
</dbReference>
<dbReference type="AlphaFoldDB" id="A0A918QDT0"/>
<keyword evidence="2" id="KW-1133">Transmembrane helix</keyword>
<dbReference type="Proteomes" id="UP000622166">
    <property type="component" value="Unassembled WGS sequence"/>
</dbReference>
<evidence type="ECO:0000313" key="4">
    <source>
        <dbReference type="Proteomes" id="UP000622166"/>
    </source>
</evidence>
<dbReference type="Pfam" id="PF07235">
    <property type="entry name" value="DUF1427"/>
    <property type="match status" value="1"/>
</dbReference>
<dbReference type="InterPro" id="IPR009872">
    <property type="entry name" value="DUF1427"/>
</dbReference>
<proteinExistence type="predicted"/>
<feature type="transmembrane region" description="Helical" evidence="2">
    <location>
        <begin position="40"/>
        <end position="59"/>
    </location>
</feature>
<keyword evidence="4" id="KW-1185">Reference proteome</keyword>
<protein>
    <recommendedName>
        <fullName evidence="5">XapX domain-containing protein</fullName>
    </recommendedName>
</protein>
<evidence type="ECO:0000313" key="3">
    <source>
        <dbReference type="EMBL" id="GGZ41024.1"/>
    </source>
</evidence>
<accession>A0A918QDT0</accession>
<gene>
    <name evidence="3" type="ORF">GCM10010365_72110</name>
</gene>
<organism evidence="3 4">
    <name type="scientific">Streptomyces poonensis</name>
    <dbReference type="NCBI Taxonomy" id="68255"/>
    <lineage>
        <taxon>Bacteria</taxon>
        <taxon>Bacillati</taxon>
        <taxon>Actinomycetota</taxon>
        <taxon>Actinomycetes</taxon>
        <taxon>Kitasatosporales</taxon>
        <taxon>Streptomycetaceae</taxon>
        <taxon>Streptomyces</taxon>
    </lineage>
</organism>
<name>A0A918QDT0_9ACTN</name>
<reference evidence="3" key="2">
    <citation type="submission" date="2020-09" db="EMBL/GenBank/DDBJ databases">
        <authorList>
            <person name="Sun Q."/>
            <person name="Ohkuma M."/>
        </authorList>
    </citation>
    <scope>NUCLEOTIDE SEQUENCE</scope>
    <source>
        <strain evidence="3">JCM 4815</strain>
    </source>
</reference>
<evidence type="ECO:0008006" key="5">
    <source>
        <dbReference type="Google" id="ProtNLM"/>
    </source>
</evidence>
<feature type="region of interest" description="Disordered" evidence="1">
    <location>
        <begin position="64"/>
        <end position="85"/>
    </location>
</feature>
<dbReference type="NCBIfam" id="TIGR03510">
    <property type="entry name" value="XapX"/>
    <property type="match status" value="1"/>
</dbReference>
<feature type="transmembrane region" description="Helical" evidence="2">
    <location>
        <begin position="12"/>
        <end position="34"/>
    </location>
</feature>
<evidence type="ECO:0000256" key="2">
    <source>
        <dbReference type="SAM" id="Phobius"/>
    </source>
</evidence>
<sequence>MSPVSTSVAARAFLRPAALSFTAGLLMGAVYWALDITSPAPPLIGLTGLAGIVLGERAATAVRNRLTRRPAAPPPAAEGGRPRVS</sequence>
<reference evidence="3" key="1">
    <citation type="journal article" date="2014" name="Int. J. Syst. Evol. Microbiol.">
        <title>Complete genome sequence of Corynebacterium casei LMG S-19264T (=DSM 44701T), isolated from a smear-ripened cheese.</title>
        <authorList>
            <consortium name="US DOE Joint Genome Institute (JGI-PGF)"/>
            <person name="Walter F."/>
            <person name="Albersmeier A."/>
            <person name="Kalinowski J."/>
            <person name="Ruckert C."/>
        </authorList>
    </citation>
    <scope>NUCLEOTIDE SEQUENCE</scope>
    <source>
        <strain evidence="3">JCM 4815</strain>
    </source>
</reference>
<evidence type="ECO:0000256" key="1">
    <source>
        <dbReference type="SAM" id="MobiDB-lite"/>
    </source>
</evidence>
<keyword evidence="2" id="KW-0472">Membrane</keyword>